<dbReference type="EMBL" id="VYXP01000012">
    <property type="protein sequence ID" value="KAA9129734.1"/>
    <property type="molecule type" value="Genomic_DNA"/>
</dbReference>
<sequence length="141" mass="15859">MMKRVVIDTNVLVAALISPDGASREVLRRCIQGAIKLLMGNTLFLEYEDVISRPGITRQCPVDRAVIEQLIATMMSVSEWVSVYFLWRPNLRDESDNHVLELAAAGNADYIVTHNLKDFQSSQLNFPSIRVVTPAQLLEET</sequence>
<organism evidence="2 3">
    <name type="scientific">Marinihelvus fidelis</name>
    <dbReference type="NCBI Taxonomy" id="2613842"/>
    <lineage>
        <taxon>Bacteria</taxon>
        <taxon>Pseudomonadati</taxon>
        <taxon>Pseudomonadota</taxon>
        <taxon>Gammaproteobacteria</taxon>
        <taxon>Chromatiales</taxon>
        <taxon>Wenzhouxiangellaceae</taxon>
        <taxon>Marinihelvus</taxon>
    </lineage>
</organism>
<proteinExistence type="predicted"/>
<evidence type="ECO:0000313" key="2">
    <source>
        <dbReference type="EMBL" id="KAA9129734.1"/>
    </source>
</evidence>
<dbReference type="InterPro" id="IPR029060">
    <property type="entry name" value="PIN-like_dom_sf"/>
</dbReference>
<name>A0A5N0T5J7_9GAMM</name>
<gene>
    <name evidence="2" type="ORF">F3N42_14450</name>
</gene>
<comment type="caution">
    <text evidence="2">The sequence shown here is derived from an EMBL/GenBank/DDBJ whole genome shotgun (WGS) entry which is preliminary data.</text>
</comment>
<dbReference type="InterPro" id="IPR002850">
    <property type="entry name" value="PIN_toxin-like"/>
</dbReference>
<dbReference type="Pfam" id="PF13470">
    <property type="entry name" value="PIN_3"/>
    <property type="match status" value="1"/>
</dbReference>
<dbReference type="Proteomes" id="UP000325372">
    <property type="component" value="Unassembled WGS sequence"/>
</dbReference>
<evidence type="ECO:0000259" key="1">
    <source>
        <dbReference type="Pfam" id="PF13470"/>
    </source>
</evidence>
<dbReference type="NCBIfam" id="TIGR00305">
    <property type="entry name" value="putative toxin-antitoxin system toxin component, PIN family"/>
    <property type="match status" value="1"/>
</dbReference>
<dbReference type="InterPro" id="IPR002716">
    <property type="entry name" value="PIN_dom"/>
</dbReference>
<dbReference type="SUPFAM" id="SSF88723">
    <property type="entry name" value="PIN domain-like"/>
    <property type="match status" value="1"/>
</dbReference>
<accession>A0A5N0T5J7</accession>
<evidence type="ECO:0000313" key="3">
    <source>
        <dbReference type="Proteomes" id="UP000325372"/>
    </source>
</evidence>
<feature type="domain" description="PIN" evidence="1">
    <location>
        <begin position="4"/>
        <end position="116"/>
    </location>
</feature>
<protein>
    <submittedName>
        <fullName evidence="2">Putative toxin-antitoxin system toxin component, PIN family</fullName>
    </submittedName>
</protein>
<dbReference type="PANTHER" id="PTHR34610">
    <property type="entry name" value="SSL7007 PROTEIN"/>
    <property type="match status" value="1"/>
</dbReference>
<dbReference type="PANTHER" id="PTHR34610:SF3">
    <property type="entry name" value="SSL7007 PROTEIN"/>
    <property type="match status" value="1"/>
</dbReference>
<dbReference type="AlphaFoldDB" id="A0A5N0T5J7"/>
<reference evidence="2 3" key="1">
    <citation type="submission" date="2019-09" db="EMBL/GenBank/DDBJ databases">
        <title>Wenzhouxiangella sp. Genome sequencing and assembly.</title>
        <authorList>
            <person name="Zhang R."/>
        </authorList>
    </citation>
    <scope>NUCLEOTIDE SEQUENCE [LARGE SCALE GENOMIC DNA]</scope>
    <source>
        <strain evidence="2 3">W260</strain>
    </source>
</reference>
<keyword evidence="3" id="KW-1185">Reference proteome</keyword>